<accession>A0A5C5G9T8</accession>
<keyword evidence="3" id="KW-1185">Reference proteome</keyword>
<dbReference type="EMBL" id="VFFF01000002">
    <property type="protein sequence ID" value="TNY31535.1"/>
    <property type="molecule type" value="Genomic_DNA"/>
</dbReference>
<dbReference type="RefSeq" id="WP_140196596.1">
    <property type="nucleotide sequence ID" value="NZ_CP065915.1"/>
</dbReference>
<reference evidence="2 3" key="1">
    <citation type="submission" date="2019-06" db="EMBL/GenBank/DDBJ databases">
        <title>Genome of new Rhodobacteraceae sp. SM1903.</title>
        <authorList>
            <person name="Ren X."/>
        </authorList>
    </citation>
    <scope>NUCLEOTIDE SEQUENCE [LARGE SCALE GENOMIC DNA]</scope>
    <source>
        <strain evidence="2 3">SM1903</strain>
    </source>
</reference>
<evidence type="ECO:0000313" key="3">
    <source>
        <dbReference type="Proteomes" id="UP000314011"/>
    </source>
</evidence>
<name>A0A5C5G9T8_9RHOB</name>
<evidence type="ECO:0000256" key="1">
    <source>
        <dbReference type="SAM" id="MobiDB-lite"/>
    </source>
</evidence>
<dbReference type="AlphaFoldDB" id="A0A5C5G9T8"/>
<sequence>MSKDLIPDSQLDALVPEDPTGRDRLMPVLVAGGLLAAGALLLRVDPGSAQVPSPARYGDAPRGSRFRRAAQASRDTIAPLAPSNLTDSIGRSLVIGGAALILTRFFDELVGRSRH</sequence>
<proteinExistence type="predicted"/>
<gene>
    <name evidence="2" type="ORF">FHY64_16125</name>
</gene>
<protein>
    <submittedName>
        <fullName evidence="2">Uncharacterized protein</fullName>
    </submittedName>
</protein>
<organism evidence="2 3">
    <name type="scientific">Pelagovum pacificum</name>
    <dbReference type="NCBI Taxonomy" id="2588711"/>
    <lineage>
        <taxon>Bacteria</taxon>
        <taxon>Pseudomonadati</taxon>
        <taxon>Pseudomonadota</taxon>
        <taxon>Alphaproteobacteria</taxon>
        <taxon>Rhodobacterales</taxon>
        <taxon>Paracoccaceae</taxon>
        <taxon>Pelagovum</taxon>
    </lineage>
</organism>
<dbReference type="OrthoDB" id="7876079at2"/>
<evidence type="ECO:0000313" key="2">
    <source>
        <dbReference type="EMBL" id="TNY31535.1"/>
    </source>
</evidence>
<dbReference type="Proteomes" id="UP000314011">
    <property type="component" value="Unassembled WGS sequence"/>
</dbReference>
<feature type="region of interest" description="Disordered" evidence="1">
    <location>
        <begin position="49"/>
        <end position="74"/>
    </location>
</feature>
<comment type="caution">
    <text evidence="2">The sequence shown here is derived from an EMBL/GenBank/DDBJ whole genome shotgun (WGS) entry which is preliminary data.</text>
</comment>